<accession>A0A5C6EMY8</accession>
<comment type="caution">
    <text evidence="9">The sequence shown here is derived from an EMBL/GenBank/DDBJ whole genome shotgun (WGS) entry which is preliminary data.</text>
</comment>
<comment type="similarity">
    <text evidence="5 6">Belongs to the XseA family.</text>
</comment>
<dbReference type="GO" id="GO:0009318">
    <property type="term" value="C:exodeoxyribonuclease VII complex"/>
    <property type="evidence" value="ECO:0007669"/>
    <property type="project" value="UniProtKB-UniRule"/>
</dbReference>
<evidence type="ECO:0000256" key="2">
    <source>
        <dbReference type="ARBA" id="ARBA00022722"/>
    </source>
</evidence>
<evidence type="ECO:0000256" key="3">
    <source>
        <dbReference type="ARBA" id="ARBA00022801"/>
    </source>
</evidence>
<sequence length="444" mass="48746">MVERKTTADVFISVPYPGSRLPWGAGRIGRIDRPLDKGTFPLNPPVEHAVSVSELTHHIKAILEGTFPSIWVAGEISDLSRPRSGHMYFTLKDDNAHIRGVIWRGTASRMDVDIEDGQSVFCFGDVEVYAARGTYQLVIRKVQLQGIGKLQKAFQQLQAKLDAEGLFAAERKKMLPRNPRRIAVITSQSGAAIRDFLEAASSRFRGVEIVVIPAIVQGPTAAPSIVRAIKQAHQYSPSFDALILTRGGGSLEDLWCFNEESVVRAVAAAVIPTISAVGHEIDVTLCDLAADLRALTPTDAATRVLPDAKMLDRSVIELERRLNRSAQMMIESRALWLEQLASRPAIRRPHEIVHLRSRYLDELDARARRSMFAKIRLGGAELATQAASLSALSPLSVLTRGYSVTLDPQGNAIQDSNQVSVGDSIRTRVHRGEIQSVVTSVNQD</sequence>
<dbReference type="GO" id="GO:0006308">
    <property type="term" value="P:DNA catabolic process"/>
    <property type="evidence" value="ECO:0007669"/>
    <property type="project" value="UniProtKB-UniRule"/>
</dbReference>
<keyword evidence="4 5" id="KW-0269">Exonuclease</keyword>
<evidence type="ECO:0000313" key="10">
    <source>
        <dbReference type="Proteomes" id="UP000317977"/>
    </source>
</evidence>
<dbReference type="Proteomes" id="UP000317977">
    <property type="component" value="Unassembled WGS sequence"/>
</dbReference>
<dbReference type="Pfam" id="PF13742">
    <property type="entry name" value="tRNA_anti_2"/>
    <property type="match status" value="1"/>
</dbReference>
<dbReference type="InterPro" id="IPR020579">
    <property type="entry name" value="Exonuc_VII_lsu_C"/>
</dbReference>
<name>A0A5C6EMY8_9BACT</name>
<comment type="subcellular location">
    <subcellularLocation>
        <location evidence="5 6">Cytoplasm</location>
    </subcellularLocation>
</comment>
<evidence type="ECO:0000256" key="4">
    <source>
        <dbReference type="ARBA" id="ARBA00022839"/>
    </source>
</evidence>
<keyword evidence="2 5" id="KW-0540">Nuclease</keyword>
<dbReference type="Pfam" id="PF02601">
    <property type="entry name" value="Exonuc_VII_L"/>
    <property type="match status" value="2"/>
</dbReference>
<keyword evidence="3 5" id="KW-0378">Hydrolase</keyword>
<dbReference type="InterPro" id="IPR003753">
    <property type="entry name" value="Exonuc_VII_L"/>
</dbReference>
<organism evidence="9 10">
    <name type="scientific">Rubripirellula reticaptiva</name>
    <dbReference type="NCBI Taxonomy" id="2528013"/>
    <lineage>
        <taxon>Bacteria</taxon>
        <taxon>Pseudomonadati</taxon>
        <taxon>Planctomycetota</taxon>
        <taxon>Planctomycetia</taxon>
        <taxon>Pirellulales</taxon>
        <taxon>Pirellulaceae</taxon>
        <taxon>Rubripirellula</taxon>
    </lineage>
</organism>
<feature type="domain" description="Exonuclease VII large subunit C-terminal" evidence="7">
    <location>
        <begin position="380"/>
        <end position="436"/>
    </location>
</feature>
<feature type="domain" description="Exonuclease VII large subunit C-terminal" evidence="7">
    <location>
        <begin position="166"/>
        <end position="375"/>
    </location>
</feature>
<feature type="domain" description="OB-fold nucleic acid binding" evidence="8">
    <location>
        <begin position="51"/>
        <end position="142"/>
    </location>
</feature>
<dbReference type="GO" id="GO:0008855">
    <property type="term" value="F:exodeoxyribonuclease VII activity"/>
    <property type="evidence" value="ECO:0007669"/>
    <property type="project" value="UniProtKB-UniRule"/>
</dbReference>
<dbReference type="AlphaFoldDB" id="A0A5C6EMY8"/>
<keyword evidence="10" id="KW-1185">Reference proteome</keyword>
<keyword evidence="1 5" id="KW-0963">Cytoplasm</keyword>
<dbReference type="NCBIfam" id="TIGR00237">
    <property type="entry name" value="xseA"/>
    <property type="match status" value="1"/>
</dbReference>
<dbReference type="HAMAP" id="MF_00378">
    <property type="entry name" value="Exonuc_7_L"/>
    <property type="match status" value="1"/>
</dbReference>
<dbReference type="PANTHER" id="PTHR30008">
    <property type="entry name" value="EXODEOXYRIBONUCLEASE 7 LARGE SUBUNIT"/>
    <property type="match status" value="1"/>
</dbReference>
<gene>
    <name evidence="5 9" type="primary">xseA</name>
    <name evidence="9" type="ORF">Poly59_43950</name>
</gene>
<evidence type="ECO:0000259" key="8">
    <source>
        <dbReference type="Pfam" id="PF13742"/>
    </source>
</evidence>
<evidence type="ECO:0000256" key="1">
    <source>
        <dbReference type="ARBA" id="ARBA00022490"/>
    </source>
</evidence>
<dbReference type="GO" id="GO:0003676">
    <property type="term" value="F:nucleic acid binding"/>
    <property type="evidence" value="ECO:0007669"/>
    <property type="project" value="InterPro"/>
</dbReference>
<evidence type="ECO:0000256" key="6">
    <source>
        <dbReference type="RuleBase" id="RU004355"/>
    </source>
</evidence>
<dbReference type="PANTHER" id="PTHR30008:SF0">
    <property type="entry name" value="EXODEOXYRIBONUCLEASE 7 LARGE SUBUNIT"/>
    <property type="match status" value="1"/>
</dbReference>
<evidence type="ECO:0000256" key="5">
    <source>
        <dbReference type="HAMAP-Rule" id="MF_00378"/>
    </source>
</evidence>
<dbReference type="GO" id="GO:0005737">
    <property type="term" value="C:cytoplasm"/>
    <property type="evidence" value="ECO:0007669"/>
    <property type="project" value="UniProtKB-SubCell"/>
</dbReference>
<evidence type="ECO:0000313" key="9">
    <source>
        <dbReference type="EMBL" id="TWU49770.1"/>
    </source>
</evidence>
<comment type="function">
    <text evidence="5">Bidirectionally degrades single-stranded DNA into large acid-insoluble oligonucleotides, which are then degraded further into small acid-soluble oligonucleotides.</text>
</comment>
<dbReference type="OrthoDB" id="9802795at2"/>
<dbReference type="CDD" id="cd04489">
    <property type="entry name" value="ExoVII_LU_OBF"/>
    <property type="match status" value="1"/>
</dbReference>
<proteinExistence type="inferred from homology"/>
<comment type="catalytic activity">
    <reaction evidence="5 6">
        <text>Exonucleolytic cleavage in either 5'- to 3'- or 3'- to 5'-direction to yield nucleoside 5'-phosphates.</text>
        <dbReference type="EC" id="3.1.11.6"/>
    </reaction>
</comment>
<protein>
    <recommendedName>
        <fullName evidence="5">Exodeoxyribonuclease 7 large subunit</fullName>
        <ecNumber evidence="5">3.1.11.6</ecNumber>
    </recommendedName>
    <alternativeName>
        <fullName evidence="5">Exodeoxyribonuclease VII large subunit</fullName>
        <shortName evidence="5">Exonuclease VII large subunit</shortName>
    </alternativeName>
</protein>
<evidence type="ECO:0000259" key="7">
    <source>
        <dbReference type="Pfam" id="PF02601"/>
    </source>
</evidence>
<dbReference type="EC" id="3.1.11.6" evidence="5"/>
<dbReference type="SUPFAM" id="SSF56796">
    <property type="entry name" value="Dehydroquinate synthase-like"/>
    <property type="match status" value="1"/>
</dbReference>
<comment type="subunit">
    <text evidence="5">Heterooligomer composed of large and small subunits.</text>
</comment>
<reference evidence="9 10" key="1">
    <citation type="submission" date="2019-02" db="EMBL/GenBank/DDBJ databases">
        <title>Deep-cultivation of Planctomycetes and their phenomic and genomic characterization uncovers novel biology.</title>
        <authorList>
            <person name="Wiegand S."/>
            <person name="Jogler M."/>
            <person name="Boedeker C."/>
            <person name="Pinto D."/>
            <person name="Vollmers J."/>
            <person name="Rivas-Marin E."/>
            <person name="Kohn T."/>
            <person name="Peeters S.H."/>
            <person name="Heuer A."/>
            <person name="Rast P."/>
            <person name="Oberbeckmann S."/>
            <person name="Bunk B."/>
            <person name="Jeske O."/>
            <person name="Meyerdierks A."/>
            <person name="Storesund J.E."/>
            <person name="Kallscheuer N."/>
            <person name="Luecker S."/>
            <person name="Lage O.M."/>
            <person name="Pohl T."/>
            <person name="Merkel B.J."/>
            <person name="Hornburger P."/>
            <person name="Mueller R.-W."/>
            <person name="Bruemmer F."/>
            <person name="Labrenz M."/>
            <person name="Spormann A.M."/>
            <person name="Op Den Camp H."/>
            <person name="Overmann J."/>
            <person name="Amann R."/>
            <person name="Jetten M.S.M."/>
            <person name="Mascher T."/>
            <person name="Medema M.H."/>
            <person name="Devos D.P."/>
            <person name="Kaster A.-K."/>
            <person name="Ovreas L."/>
            <person name="Rohde M."/>
            <person name="Galperin M.Y."/>
            <person name="Jogler C."/>
        </authorList>
    </citation>
    <scope>NUCLEOTIDE SEQUENCE [LARGE SCALE GENOMIC DNA]</scope>
    <source>
        <strain evidence="9 10">Poly59</strain>
    </source>
</reference>
<dbReference type="EMBL" id="SJPX01000004">
    <property type="protein sequence ID" value="TWU49770.1"/>
    <property type="molecule type" value="Genomic_DNA"/>
</dbReference>
<dbReference type="InterPro" id="IPR025824">
    <property type="entry name" value="OB-fold_nuc-bd_dom"/>
</dbReference>